<evidence type="ECO:0000256" key="3">
    <source>
        <dbReference type="ARBA" id="ARBA00022840"/>
    </source>
</evidence>
<dbReference type="EMBL" id="AP017895">
    <property type="protein sequence ID" value="BAV87135.1"/>
    <property type="molecule type" value="Genomic_DNA"/>
</dbReference>
<dbReference type="InterPro" id="IPR027417">
    <property type="entry name" value="P-loop_NTPase"/>
</dbReference>
<dbReference type="SMART" id="SM00382">
    <property type="entry name" value="AAA"/>
    <property type="match status" value="1"/>
</dbReference>
<dbReference type="InterPro" id="IPR003439">
    <property type="entry name" value="ABC_transporter-like_ATP-bd"/>
</dbReference>
<dbReference type="GeneID" id="93861547"/>
<name>A0A2Z5QXF2_9MICC</name>
<accession>A0A2Z5QXF2</accession>
<reference evidence="5 6" key="1">
    <citation type="submission" date="2016-10" db="EMBL/GenBank/DDBJ databases">
        <title>Genome sequence of Rothia aeria strain JCM11412.</title>
        <authorList>
            <person name="Nambu T."/>
        </authorList>
    </citation>
    <scope>NUCLEOTIDE SEQUENCE [LARGE SCALE GENOMIC DNA]</scope>
    <source>
        <strain evidence="5 6">JCM 11412</strain>
    </source>
</reference>
<evidence type="ECO:0000313" key="5">
    <source>
        <dbReference type="EMBL" id="BAV87135.1"/>
    </source>
</evidence>
<dbReference type="PANTHER" id="PTHR42794:SF1">
    <property type="entry name" value="HEMIN IMPORT ATP-BINDING PROTEIN HMUV"/>
    <property type="match status" value="1"/>
</dbReference>
<dbReference type="GO" id="GO:0005524">
    <property type="term" value="F:ATP binding"/>
    <property type="evidence" value="ECO:0007669"/>
    <property type="project" value="UniProtKB-KW"/>
</dbReference>
<dbReference type="SUPFAM" id="SSF52540">
    <property type="entry name" value="P-loop containing nucleoside triphosphate hydrolases"/>
    <property type="match status" value="1"/>
</dbReference>
<dbReference type="PANTHER" id="PTHR42794">
    <property type="entry name" value="HEMIN IMPORT ATP-BINDING PROTEIN HMUV"/>
    <property type="match status" value="1"/>
</dbReference>
<keyword evidence="1" id="KW-0813">Transport</keyword>
<proteinExistence type="predicted"/>
<evidence type="ECO:0000256" key="2">
    <source>
        <dbReference type="ARBA" id="ARBA00022741"/>
    </source>
</evidence>
<dbReference type="RefSeq" id="WP_128087432.1">
    <property type="nucleotide sequence ID" value="NZ_CP068102.1"/>
</dbReference>
<dbReference type="CDD" id="cd03214">
    <property type="entry name" value="ABC_Iron-Siderophores_B12_Hemin"/>
    <property type="match status" value="1"/>
</dbReference>
<keyword evidence="3" id="KW-0067">ATP-binding</keyword>
<dbReference type="Gene3D" id="3.40.50.300">
    <property type="entry name" value="P-loop containing nucleotide triphosphate hydrolases"/>
    <property type="match status" value="1"/>
</dbReference>
<dbReference type="PROSITE" id="PS50893">
    <property type="entry name" value="ABC_TRANSPORTER_2"/>
    <property type="match status" value="1"/>
</dbReference>
<dbReference type="KEGG" id="raj:RA11412_0836"/>
<organism evidence="5 6">
    <name type="scientific">Rothia aeria</name>
    <dbReference type="NCBI Taxonomy" id="172042"/>
    <lineage>
        <taxon>Bacteria</taxon>
        <taxon>Bacillati</taxon>
        <taxon>Actinomycetota</taxon>
        <taxon>Actinomycetes</taxon>
        <taxon>Micrococcales</taxon>
        <taxon>Micrococcaceae</taxon>
        <taxon>Rothia</taxon>
    </lineage>
</organism>
<evidence type="ECO:0000313" key="6">
    <source>
        <dbReference type="Proteomes" id="UP000250241"/>
    </source>
</evidence>
<keyword evidence="4" id="KW-1278">Translocase</keyword>
<dbReference type="Pfam" id="PF00005">
    <property type="entry name" value="ABC_tran"/>
    <property type="match status" value="1"/>
</dbReference>
<protein>
    <submittedName>
        <fullName evidence="5">Heme ABC transporter</fullName>
    </submittedName>
</protein>
<dbReference type="NCBIfam" id="NF010068">
    <property type="entry name" value="PRK13548.1"/>
    <property type="match status" value="1"/>
</dbReference>
<dbReference type="AlphaFoldDB" id="A0A2Z5QXF2"/>
<dbReference type="FunFam" id="3.40.50.300:FF:000134">
    <property type="entry name" value="Iron-enterobactin ABC transporter ATP-binding protein"/>
    <property type="match status" value="1"/>
</dbReference>
<dbReference type="InterPro" id="IPR003593">
    <property type="entry name" value="AAA+_ATPase"/>
</dbReference>
<evidence type="ECO:0000256" key="1">
    <source>
        <dbReference type="ARBA" id="ARBA00022448"/>
    </source>
</evidence>
<dbReference type="Proteomes" id="UP000250241">
    <property type="component" value="Chromosome"/>
</dbReference>
<gene>
    <name evidence="5" type="ORF">RA11412_0836</name>
</gene>
<evidence type="ECO:0000256" key="4">
    <source>
        <dbReference type="ARBA" id="ARBA00022967"/>
    </source>
</evidence>
<sequence>MLRVENISYSVGSRRILEDISFEVHANEVVSLIGPNGAGKSTLLSVIAGDVKQDSGVVQLDGALTSSYSPRDLARRRAVLLQKTQVAFSYTVREVVAMGRTPWRGTIRIDEDEAVIEQMMIRTEVAQFAERDITTLSGGESGRAHLARVFAQQTPLLLLDEPTAALDIRHQEQTLKSARDLASEGAGVLTVLHDLDVAAAYSDRIVLLQQGRVVCVGSPEQVCTAQRLSEVYGYPIEVLKHPVTGRLLILPLR</sequence>
<keyword evidence="6" id="KW-1185">Reference proteome</keyword>
<dbReference type="GO" id="GO:0016887">
    <property type="term" value="F:ATP hydrolysis activity"/>
    <property type="evidence" value="ECO:0007669"/>
    <property type="project" value="InterPro"/>
</dbReference>
<keyword evidence="2" id="KW-0547">Nucleotide-binding</keyword>